<evidence type="ECO:0008006" key="3">
    <source>
        <dbReference type="Google" id="ProtNLM"/>
    </source>
</evidence>
<sequence>MQKLMVLICLGVFTLTGCSSPPRQVKASVPLVQNQVFAIGDKIPTQYRSQLESSVTHAISHPKYQIEVGPFYTSSLGQECRSLLIAPSESDEQVSRVACTEPKQYPDQIRVWYLIPNIVQSSSIIQL</sequence>
<reference evidence="1 2" key="1">
    <citation type="submission" date="2014-10" db="EMBL/GenBank/DDBJ databases">
        <title>Genome sequencing of Vibrio sinaloensis T08.</title>
        <authorList>
            <person name="Chan K.-G."/>
            <person name="Mohamad N.I."/>
        </authorList>
    </citation>
    <scope>NUCLEOTIDE SEQUENCE [LARGE SCALE GENOMIC DNA]</scope>
    <source>
        <strain evidence="1 2">T08</strain>
    </source>
</reference>
<accession>A0A0A5JGX8</accession>
<dbReference type="OrthoDB" id="5881505at2"/>
<name>A0A0A5JGX8_PHOS4</name>
<organism evidence="1 2">
    <name type="scientific">Photobacterium sp. (strain ATCC 43367)</name>
    <dbReference type="NCBI Taxonomy" id="379097"/>
    <lineage>
        <taxon>Bacteria</taxon>
        <taxon>Pseudomonadati</taxon>
        <taxon>Pseudomonadota</taxon>
        <taxon>Gammaproteobacteria</taxon>
        <taxon>Vibrionales</taxon>
        <taxon>Vibrionaceae</taxon>
        <taxon>Vibrio</taxon>
        <taxon>Vibrio oreintalis group</taxon>
    </lineage>
</organism>
<comment type="caution">
    <text evidence="1">The sequence shown here is derived from an EMBL/GenBank/DDBJ whole genome shotgun (WGS) entry which is preliminary data.</text>
</comment>
<protein>
    <recommendedName>
        <fullName evidence="3">Lipoprotein</fullName>
    </recommendedName>
</protein>
<evidence type="ECO:0000313" key="2">
    <source>
        <dbReference type="Proteomes" id="UP000030451"/>
    </source>
</evidence>
<dbReference type="Proteomes" id="UP000030451">
    <property type="component" value="Unassembled WGS sequence"/>
</dbReference>
<gene>
    <name evidence="1" type="ORF">NM06_17880</name>
</gene>
<dbReference type="AlphaFoldDB" id="A0A0A5JGX8"/>
<proteinExistence type="predicted"/>
<dbReference type="RefSeq" id="WP_038192650.1">
    <property type="nucleotide sequence ID" value="NZ_JRWP01000050.1"/>
</dbReference>
<dbReference type="PROSITE" id="PS51257">
    <property type="entry name" value="PROKAR_LIPOPROTEIN"/>
    <property type="match status" value="1"/>
</dbReference>
<dbReference type="EMBL" id="JRWP01000050">
    <property type="protein sequence ID" value="KGY07243.1"/>
    <property type="molecule type" value="Genomic_DNA"/>
</dbReference>
<evidence type="ECO:0000313" key="1">
    <source>
        <dbReference type="EMBL" id="KGY07243.1"/>
    </source>
</evidence>